<keyword evidence="3" id="KW-0411">Iron-sulfur</keyword>
<dbReference type="EMBL" id="QFGA01000003">
    <property type="protein sequence ID" value="TEB05059.1"/>
    <property type="molecule type" value="Genomic_DNA"/>
</dbReference>
<evidence type="ECO:0000259" key="4">
    <source>
        <dbReference type="PROSITE" id="PS51379"/>
    </source>
</evidence>
<keyword evidence="1" id="KW-0479">Metal-binding</keyword>
<dbReference type="InterPro" id="IPR017900">
    <property type="entry name" value="4Fe4S_Fe_S_CS"/>
</dbReference>
<evidence type="ECO:0000256" key="1">
    <source>
        <dbReference type="ARBA" id="ARBA00022723"/>
    </source>
</evidence>
<dbReference type="SUPFAM" id="SSF54862">
    <property type="entry name" value="4Fe-4S ferredoxins"/>
    <property type="match status" value="1"/>
</dbReference>
<dbReference type="Pfam" id="PF00037">
    <property type="entry name" value="Fer4"/>
    <property type="match status" value="1"/>
</dbReference>
<evidence type="ECO:0000313" key="6">
    <source>
        <dbReference type="Proteomes" id="UP000298324"/>
    </source>
</evidence>
<gene>
    <name evidence="5" type="ORF">Psch_03822</name>
</gene>
<dbReference type="PROSITE" id="PS00198">
    <property type="entry name" value="4FE4S_FER_1"/>
    <property type="match status" value="1"/>
</dbReference>
<feature type="domain" description="4Fe-4S ferredoxin-type" evidence="4">
    <location>
        <begin position="1"/>
        <end position="19"/>
    </location>
</feature>
<dbReference type="Gene3D" id="3.30.70.20">
    <property type="match status" value="1"/>
</dbReference>
<accession>A0A4Y7R8L1</accession>
<feature type="domain" description="4Fe-4S ferredoxin-type" evidence="4">
    <location>
        <begin position="48"/>
        <end position="77"/>
    </location>
</feature>
<comment type="caution">
    <text evidence="5">The sequence shown here is derived from an EMBL/GenBank/DDBJ whole genome shotgun (WGS) entry which is preliminary data.</text>
</comment>
<name>A0A4Y7R8L1_9FIRM</name>
<keyword evidence="2" id="KW-0408">Iron</keyword>
<sequence>MYVITSKCVKCGTCSKGCPITPGCDGHTCRIQCGTGLVCPAGAIIEGETQYIITDRCIDCGRCAAFCPYGAIQPVLSPTTEADNNFMENELQNELENELPIKKLAVNT</sequence>
<dbReference type="AlphaFoldDB" id="A0A4Y7R8L1"/>
<dbReference type="Proteomes" id="UP000298324">
    <property type="component" value="Unassembled WGS sequence"/>
</dbReference>
<organism evidence="5 6">
    <name type="scientific">Pelotomaculum schinkii</name>
    <dbReference type="NCBI Taxonomy" id="78350"/>
    <lineage>
        <taxon>Bacteria</taxon>
        <taxon>Bacillati</taxon>
        <taxon>Bacillota</taxon>
        <taxon>Clostridia</taxon>
        <taxon>Eubacteriales</taxon>
        <taxon>Desulfotomaculaceae</taxon>
        <taxon>Pelotomaculum</taxon>
    </lineage>
</organism>
<evidence type="ECO:0000256" key="2">
    <source>
        <dbReference type="ARBA" id="ARBA00023004"/>
    </source>
</evidence>
<keyword evidence="6" id="KW-1185">Reference proteome</keyword>
<proteinExistence type="predicted"/>
<dbReference type="InterPro" id="IPR017896">
    <property type="entry name" value="4Fe4S_Fe-S-bd"/>
</dbReference>
<protein>
    <submittedName>
        <fullName evidence="5">Ferredoxin</fullName>
    </submittedName>
</protein>
<evidence type="ECO:0000313" key="5">
    <source>
        <dbReference type="EMBL" id="TEB05059.1"/>
    </source>
</evidence>
<dbReference type="PROSITE" id="PS51379">
    <property type="entry name" value="4FE4S_FER_2"/>
    <property type="match status" value="2"/>
</dbReference>
<evidence type="ECO:0000256" key="3">
    <source>
        <dbReference type="ARBA" id="ARBA00023014"/>
    </source>
</evidence>
<dbReference type="GO" id="GO:0051536">
    <property type="term" value="F:iron-sulfur cluster binding"/>
    <property type="evidence" value="ECO:0007669"/>
    <property type="project" value="UniProtKB-KW"/>
</dbReference>
<reference evidence="5 6" key="1">
    <citation type="journal article" date="2018" name="Environ. Microbiol.">
        <title>Novel energy conservation strategies and behaviour of Pelotomaculum schinkii driving syntrophic propionate catabolism.</title>
        <authorList>
            <person name="Hidalgo-Ahumada C.A.P."/>
            <person name="Nobu M.K."/>
            <person name="Narihiro T."/>
            <person name="Tamaki H."/>
            <person name="Liu W.T."/>
            <person name="Kamagata Y."/>
            <person name="Stams A.J.M."/>
            <person name="Imachi H."/>
            <person name="Sousa D.Z."/>
        </authorList>
    </citation>
    <scope>NUCLEOTIDE SEQUENCE [LARGE SCALE GENOMIC DNA]</scope>
    <source>
        <strain evidence="5 6">HH</strain>
    </source>
</reference>
<dbReference type="RefSeq" id="WP_134219318.1">
    <property type="nucleotide sequence ID" value="NZ_QFGA01000003.1"/>
</dbReference>
<dbReference type="GO" id="GO:0046872">
    <property type="term" value="F:metal ion binding"/>
    <property type="evidence" value="ECO:0007669"/>
    <property type="project" value="UniProtKB-KW"/>
</dbReference>